<reference evidence="2" key="2">
    <citation type="submission" date="2023-05" db="EMBL/GenBank/DDBJ databases">
        <authorList>
            <consortium name="Lawrence Berkeley National Laboratory"/>
            <person name="Steindorff A."/>
            <person name="Hensen N."/>
            <person name="Bonometti L."/>
            <person name="Westerberg I."/>
            <person name="Brannstrom I.O."/>
            <person name="Guillou S."/>
            <person name="Cros-Aarteil S."/>
            <person name="Calhoun S."/>
            <person name="Haridas S."/>
            <person name="Kuo A."/>
            <person name="Mondo S."/>
            <person name="Pangilinan J."/>
            <person name="Riley R."/>
            <person name="Labutti K."/>
            <person name="Andreopoulos B."/>
            <person name="Lipzen A."/>
            <person name="Chen C."/>
            <person name="Yanf M."/>
            <person name="Daum C."/>
            <person name="Ng V."/>
            <person name="Clum A."/>
            <person name="Ohm R."/>
            <person name="Martin F."/>
            <person name="Silar P."/>
            <person name="Natvig D."/>
            <person name="Lalanne C."/>
            <person name="Gautier V."/>
            <person name="Ament-Velasquez S.L."/>
            <person name="Kruys A."/>
            <person name="Hutchinson M.I."/>
            <person name="Powell A.J."/>
            <person name="Barry K."/>
            <person name="Miller A.N."/>
            <person name="Grigoriev I.V."/>
            <person name="Debuchy R."/>
            <person name="Gladieux P."/>
            <person name="Thoren M.H."/>
            <person name="Johannesson H."/>
        </authorList>
    </citation>
    <scope>NUCLEOTIDE SEQUENCE</scope>
    <source>
        <strain evidence="2">CBS 359.72</strain>
    </source>
</reference>
<name>A0AAN7CW50_9PEZI</name>
<keyword evidence="1" id="KW-0472">Membrane</keyword>
<protein>
    <submittedName>
        <fullName evidence="2">Uncharacterized protein</fullName>
    </submittedName>
</protein>
<evidence type="ECO:0000313" key="3">
    <source>
        <dbReference type="Proteomes" id="UP001303647"/>
    </source>
</evidence>
<organism evidence="2 3">
    <name type="scientific">Corynascus novoguineensis</name>
    <dbReference type="NCBI Taxonomy" id="1126955"/>
    <lineage>
        <taxon>Eukaryota</taxon>
        <taxon>Fungi</taxon>
        <taxon>Dikarya</taxon>
        <taxon>Ascomycota</taxon>
        <taxon>Pezizomycotina</taxon>
        <taxon>Sordariomycetes</taxon>
        <taxon>Sordariomycetidae</taxon>
        <taxon>Sordariales</taxon>
        <taxon>Chaetomiaceae</taxon>
        <taxon>Corynascus</taxon>
    </lineage>
</organism>
<proteinExistence type="predicted"/>
<reference evidence="2" key="1">
    <citation type="journal article" date="2023" name="Mol. Phylogenet. Evol.">
        <title>Genome-scale phylogeny and comparative genomics of the fungal order Sordariales.</title>
        <authorList>
            <person name="Hensen N."/>
            <person name="Bonometti L."/>
            <person name="Westerberg I."/>
            <person name="Brannstrom I.O."/>
            <person name="Guillou S."/>
            <person name="Cros-Aarteil S."/>
            <person name="Calhoun S."/>
            <person name="Haridas S."/>
            <person name="Kuo A."/>
            <person name="Mondo S."/>
            <person name="Pangilinan J."/>
            <person name="Riley R."/>
            <person name="LaButti K."/>
            <person name="Andreopoulos B."/>
            <person name="Lipzen A."/>
            <person name="Chen C."/>
            <person name="Yan M."/>
            <person name="Daum C."/>
            <person name="Ng V."/>
            <person name="Clum A."/>
            <person name="Steindorff A."/>
            <person name="Ohm R.A."/>
            <person name="Martin F."/>
            <person name="Silar P."/>
            <person name="Natvig D.O."/>
            <person name="Lalanne C."/>
            <person name="Gautier V."/>
            <person name="Ament-Velasquez S.L."/>
            <person name="Kruys A."/>
            <person name="Hutchinson M.I."/>
            <person name="Powell A.J."/>
            <person name="Barry K."/>
            <person name="Miller A.N."/>
            <person name="Grigoriev I.V."/>
            <person name="Debuchy R."/>
            <person name="Gladieux P."/>
            <person name="Hiltunen Thoren M."/>
            <person name="Johannesson H."/>
        </authorList>
    </citation>
    <scope>NUCLEOTIDE SEQUENCE</scope>
    <source>
        <strain evidence="2">CBS 359.72</strain>
    </source>
</reference>
<keyword evidence="3" id="KW-1185">Reference proteome</keyword>
<comment type="caution">
    <text evidence="2">The sequence shown here is derived from an EMBL/GenBank/DDBJ whole genome shotgun (WGS) entry which is preliminary data.</text>
</comment>
<evidence type="ECO:0000256" key="1">
    <source>
        <dbReference type="SAM" id="Phobius"/>
    </source>
</evidence>
<keyword evidence="1" id="KW-1133">Transmembrane helix</keyword>
<feature type="transmembrane region" description="Helical" evidence="1">
    <location>
        <begin position="54"/>
        <end position="73"/>
    </location>
</feature>
<feature type="transmembrane region" description="Helical" evidence="1">
    <location>
        <begin position="159"/>
        <end position="180"/>
    </location>
</feature>
<dbReference type="EMBL" id="MU857623">
    <property type="protein sequence ID" value="KAK4249479.1"/>
    <property type="molecule type" value="Genomic_DNA"/>
</dbReference>
<accession>A0AAN7CW50</accession>
<evidence type="ECO:0000313" key="2">
    <source>
        <dbReference type="EMBL" id="KAK4249479.1"/>
    </source>
</evidence>
<gene>
    <name evidence="2" type="ORF">C7999DRAFT_12686</name>
</gene>
<keyword evidence="1" id="KW-0812">Transmembrane</keyword>
<feature type="transmembrane region" description="Helical" evidence="1">
    <location>
        <begin position="119"/>
        <end position="139"/>
    </location>
</feature>
<dbReference type="AlphaFoldDB" id="A0AAN7CW50"/>
<sequence>MANLSEKLTDNDASELLSQAANPDVERDGYSSRQRVIVDLGFIFNRTQLIGRGLSIFLNLGALIFIACLYDHWRPKPTIKVDVLIPSFFPLVAAFLADTYEMISLLFLNRKKTISPVSVCFDILLVCSGIFCFMVLSMVNGGGGEQQARWAADTVNAMIVMIVFSFVHTGFIILAASGMLRIHLLVKKTAGNVQSTQNQVDTLPPTQSKMQIMSQPGMTTTT</sequence>
<dbReference type="Proteomes" id="UP001303647">
    <property type="component" value="Unassembled WGS sequence"/>
</dbReference>
<feature type="transmembrane region" description="Helical" evidence="1">
    <location>
        <begin position="85"/>
        <end position="107"/>
    </location>
</feature>